<evidence type="ECO:0000313" key="9">
    <source>
        <dbReference type="EMBL" id="GAA3603641.1"/>
    </source>
</evidence>
<feature type="domain" description="Protein kinase" evidence="8">
    <location>
        <begin position="1"/>
        <end position="245"/>
    </location>
</feature>
<dbReference type="InterPro" id="IPR008271">
    <property type="entry name" value="Ser/Thr_kinase_AS"/>
</dbReference>
<protein>
    <recommendedName>
        <fullName evidence="1">non-specific serine/threonine protein kinase</fullName>
        <ecNumber evidence="1">2.7.11.1</ecNumber>
    </recommendedName>
</protein>
<proteinExistence type="predicted"/>
<feature type="compositionally biased region" description="Low complexity" evidence="6">
    <location>
        <begin position="426"/>
        <end position="446"/>
    </location>
</feature>
<evidence type="ECO:0000256" key="7">
    <source>
        <dbReference type="SAM" id="Phobius"/>
    </source>
</evidence>
<feature type="region of interest" description="Disordered" evidence="6">
    <location>
        <begin position="241"/>
        <end position="476"/>
    </location>
</feature>
<keyword evidence="5" id="KW-0067">ATP-binding</keyword>
<comment type="caution">
    <text evidence="9">The sequence shown here is derived from an EMBL/GenBank/DDBJ whole genome shotgun (WGS) entry which is preliminary data.</text>
</comment>
<keyword evidence="4 9" id="KW-0418">Kinase</keyword>
<keyword evidence="3" id="KW-0547">Nucleotide-binding</keyword>
<dbReference type="PROSITE" id="PS50011">
    <property type="entry name" value="PROTEIN_KINASE_DOM"/>
    <property type="match status" value="1"/>
</dbReference>
<evidence type="ECO:0000259" key="8">
    <source>
        <dbReference type="PROSITE" id="PS50011"/>
    </source>
</evidence>
<gene>
    <name evidence="9" type="ORF">GCM10022223_19110</name>
</gene>
<sequence length="678" mass="70730">MGVVHLGLDENGKAVAVKVLRPHIAGDPDARRRLAREVATLRRVRHPRVAGVLDADVEGDTPYVVTSFVPGKTLEKHVRDHGPLPRGHVARIGQVLADALRAIHAAGVVHRDVKPANVMLLDGEPVLIDFGIAHVADESRITHTGLVMGTPGYLSPEIIGGDAVSAATDWWGWGATLAYAATGRPPFGTGPIEVVLDRVRRGAMDVDGVDDGLRKTLTAALSVDPRLRPHHDELIAGLAAAAPSRPGGTGPNSQTPSWGSRGDVYVSPDEETQRQPGPNEMAAGRQIRPGDSTEIRLPEPDDADEMPTARTPPPSFNTAFANAQTSVIPPHASGGNNDQTSVIPPHASGGNNNQTSVIPPPSARANAQTSVIPPHALGHGGNNSETSVIPPSWGSAPESTRRFDAPRPNPAQNQNGGPANGFEARPQQGQGLQNQGPKNPGQNRGQAPVLAKGRPIGDDPNQSQPHHEEEERSESVLDRLPLGSMPLFLLGLLVVLASVAAVAPYGAIVIVAVGMIAARVVDRTSTALGHRRDTRGSRASDGLVTALSMPWRILSGALSTVFGLVLPALIGVSVAFIVASVQSGAASSSAVPGSPIPLAAGMVALLLTAWWGPGGGPVRRGTERVAAAITGGPTARLVAWAVIVLVLLSCLVVLQNNEHKADWGPLKSTWLVQQLTAD</sequence>
<keyword evidence="7" id="KW-0812">Transmembrane</keyword>
<dbReference type="PROSITE" id="PS00108">
    <property type="entry name" value="PROTEIN_KINASE_ST"/>
    <property type="match status" value="1"/>
</dbReference>
<feature type="transmembrane region" description="Helical" evidence="7">
    <location>
        <begin position="487"/>
        <end position="518"/>
    </location>
</feature>
<dbReference type="Gene3D" id="1.10.510.10">
    <property type="entry name" value="Transferase(Phosphotransferase) domain 1"/>
    <property type="match status" value="1"/>
</dbReference>
<feature type="transmembrane region" description="Helical" evidence="7">
    <location>
        <begin position="637"/>
        <end position="654"/>
    </location>
</feature>
<dbReference type="RefSeq" id="WP_231487209.1">
    <property type="nucleotide sequence ID" value="NZ_JAJOMA010000020.1"/>
</dbReference>
<keyword evidence="2" id="KW-0808">Transferase</keyword>
<feature type="transmembrane region" description="Helical" evidence="7">
    <location>
        <begin position="553"/>
        <end position="578"/>
    </location>
</feature>
<dbReference type="PANTHER" id="PTHR43671:SF13">
    <property type="entry name" value="SERINE_THREONINE-PROTEIN KINASE NEK2"/>
    <property type="match status" value="1"/>
</dbReference>
<evidence type="ECO:0000256" key="1">
    <source>
        <dbReference type="ARBA" id="ARBA00012513"/>
    </source>
</evidence>
<dbReference type="EMBL" id="BAAAZO010000003">
    <property type="protein sequence ID" value="GAA3603641.1"/>
    <property type="molecule type" value="Genomic_DNA"/>
</dbReference>
<dbReference type="Proteomes" id="UP001501074">
    <property type="component" value="Unassembled WGS sequence"/>
</dbReference>
<feature type="compositionally biased region" description="Polar residues" evidence="6">
    <location>
        <begin position="316"/>
        <end position="327"/>
    </location>
</feature>
<evidence type="ECO:0000313" key="10">
    <source>
        <dbReference type="Proteomes" id="UP001501074"/>
    </source>
</evidence>
<dbReference type="SMART" id="SM00220">
    <property type="entry name" value="S_TKc"/>
    <property type="match status" value="1"/>
</dbReference>
<dbReference type="EC" id="2.7.11.1" evidence="1"/>
<dbReference type="InterPro" id="IPR050660">
    <property type="entry name" value="NEK_Ser/Thr_kinase"/>
</dbReference>
<evidence type="ECO:0000256" key="6">
    <source>
        <dbReference type="SAM" id="MobiDB-lite"/>
    </source>
</evidence>
<evidence type="ECO:0000256" key="4">
    <source>
        <dbReference type="ARBA" id="ARBA00022777"/>
    </source>
</evidence>
<keyword evidence="7" id="KW-0472">Membrane</keyword>
<dbReference type="Pfam" id="PF00069">
    <property type="entry name" value="Pkinase"/>
    <property type="match status" value="1"/>
</dbReference>
<dbReference type="Gene3D" id="3.30.200.20">
    <property type="entry name" value="Phosphorylase Kinase, domain 1"/>
    <property type="match status" value="1"/>
</dbReference>
<name>A0ABP6ZAS6_9ACTN</name>
<dbReference type="InterPro" id="IPR000719">
    <property type="entry name" value="Prot_kinase_dom"/>
</dbReference>
<dbReference type="InterPro" id="IPR011009">
    <property type="entry name" value="Kinase-like_dom_sf"/>
</dbReference>
<keyword evidence="10" id="KW-1185">Reference proteome</keyword>
<accession>A0ABP6ZAS6</accession>
<feature type="compositionally biased region" description="Basic and acidic residues" evidence="6">
    <location>
        <begin position="465"/>
        <end position="476"/>
    </location>
</feature>
<keyword evidence="7" id="KW-1133">Transmembrane helix</keyword>
<dbReference type="PANTHER" id="PTHR43671">
    <property type="entry name" value="SERINE/THREONINE-PROTEIN KINASE NEK"/>
    <property type="match status" value="1"/>
</dbReference>
<dbReference type="GO" id="GO:0016301">
    <property type="term" value="F:kinase activity"/>
    <property type="evidence" value="ECO:0007669"/>
    <property type="project" value="UniProtKB-KW"/>
</dbReference>
<dbReference type="SUPFAM" id="SSF56112">
    <property type="entry name" value="Protein kinase-like (PK-like)"/>
    <property type="match status" value="1"/>
</dbReference>
<dbReference type="CDD" id="cd14014">
    <property type="entry name" value="STKc_PknB_like"/>
    <property type="match status" value="1"/>
</dbReference>
<evidence type="ECO:0000256" key="5">
    <source>
        <dbReference type="ARBA" id="ARBA00022840"/>
    </source>
</evidence>
<organism evidence="9 10">
    <name type="scientific">Kineosporia mesophila</name>
    <dbReference type="NCBI Taxonomy" id="566012"/>
    <lineage>
        <taxon>Bacteria</taxon>
        <taxon>Bacillati</taxon>
        <taxon>Actinomycetota</taxon>
        <taxon>Actinomycetes</taxon>
        <taxon>Kineosporiales</taxon>
        <taxon>Kineosporiaceae</taxon>
        <taxon>Kineosporia</taxon>
    </lineage>
</organism>
<evidence type="ECO:0000256" key="3">
    <source>
        <dbReference type="ARBA" id="ARBA00022741"/>
    </source>
</evidence>
<feature type="transmembrane region" description="Helical" evidence="7">
    <location>
        <begin position="590"/>
        <end position="611"/>
    </location>
</feature>
<reference evidence="10" key="1">
    <citation type="journal article" date="2019" name="Int. J. Syst. Evol. Microbiol.">
        <title>The Global Catalogue of Microorganisms (GCM) 10K type strain sequencing project: providing services to taxonomists for standard genome sequencing and annotation.</title>
        <authorList>
            <consortium name="The Broad Institute Genomics Platform"/>
            <consortium name="The Broad Institute Genome Sequencing Center for Infectious Disease"/>
            <person name="Wu L."/>
            <person name="Ma J."/>
        </authorList>
    </citation>
    <scope>NUCLEOTIDE SEQUENCE [LARGE SCALE GENOMIC DNA]</scope>
    <source>
        <strain evidence="10">JCM 16902</strain>
    </source>
</reference>
<evidence type="ECO:0000256" key="2">
    <source>
        <dbReference type="ARBA" id="ARBA00022679"/>
    </source>
</evidence>